<dbReference type="RefSeq" id="WP_265361140.1">
    <property type="nucleotide sequence ID" value="NZ_JAMQPL010000002.1"/>
</dbReference>
<evidence type="ECO:0000313" key="1">
    <source>
        <dbReference type="EMBL" id="MCW7529983.1"/>
    </source>
</evidence>
<organism evidence="1 2">
    <name type="scientific">Leptospira soteropolitanensis</name>
    <dbReference type="NCBI Taxonomy" id="2950025"/>
    <lineage>
        <taxon>Bacteria</taxon>
        <taxon>Pseudomonadati</taxon>
        <taxon>Spirochaetota</taxon>
        <taxon>Spirochaetia</taxon>
        <taxon>Leptospirales</taxon>
        <taxon>Leptospiraceae</taxon>
        <taxon>Leptospira</taxon>
    </lineage>
</organism>
<sequence length="222" mass="25834">MGVSPLFFNQNPNHPFYALGKLTSQRKDPFFFKETNTRELGLQLWEGNRSQSKTRPLHTTIPNHSISLQTKGIEKENQIHSGKSENRLRWAQWMAVQSDSKSVDVSDLKPLWNYLLGETGFSDLLSYIDPDAKESLQMVVEPKNKGLVLYVYWESKETGAMGIQFHYDPEKEKPIFVQLTTERSFQGEDFTKSFANLIRDFPQIRSVQMEIWKDESFNGDYR</sequence>
<evidence type="ECO:0000313" key="2">
    <source>
        <dbReference type="Proteomes" id="UP001208540"/>
    </source>
</evidence>
<proteinExistence type="predicted"/>
<gene>
    <name evidence="1" type="ORF">ND862_07170</name>
</gene>
<dbReference type="Proteomes" id="UP001208540">
    <property type="component" value="Unassembled WGS sequence"/>
</dbReference>
<dbReference type="AlphaFoldDB" id="A0AAW5VB22"/>
<comment type="caution">
    <text evidence="1">The sequence shown here is derived from an EMBL/GenBank/DDBJ whole genome shotgun (WGS) entry which is preliminary data.</text>
</comment>
<name>A0AAW5VB22_9LEPT</name>
<protein>
    <submittedName>
        <fullName evidence="1">Uncharacterized protein</fullName>
    </submittedName>
</protein>
<reference evidence="1" key="1">
    <citation type="submission" date="2022-06" db="EMBL/GenBank/DDBJ databases">
        <title>Leptospira isolates from biofilms formed at urban environments.</title>
        <authorList>
            <person name="Ribeiro P.S."/>
            <person name="Sousa T."/>
            <person name="Carvalho N."/>
            <person name="Aburjaile F."/>
            <person name="Neves F."/>
            <person name="Oliveira D."/>
            <person name="Blanco L."/>
            <person name="Lima J."/>
            <person name="Costa F."/>
            <person name="Brenig B."/>
            <person name="Soares S."/>
            <person name="Ramos R."/>
            <person name="Goes-Neto A."/>
            <person name="Matiuzzi M."/>
            <person name="Azevedo V."/>
            <person name="Ristow P."/>
        </authorList>
    </citation>
    <scope>NUCLEOTIDE SEQUENCE</scope>
    <source>
        <strain evidence="1">VSF20</strain>
    </source>
</reference>
<accession>A0AAW5VB22</accession>
<dbReference type="EMBL" id="JAMQPL010000002">
    <property type="protein sequence ID" value="MCW7529983.1"/>
    <property type="molecule type" value="Genomic_DNA"/>
</dbReference>